<dbReference type="EMBL" id="LR796309">
    <property type="protein sequence ID" value="CAB4136221.1"/>
    <property type="molecule type" value="Genomic_DNA"/>
</dbReference>
<proteinExistence type="predicted"/>
<gene>
    <name evidence="1" type="ORF">UFOVP298_34</name>
    <name evidence="2" type="ORF">UFOVP572_5</name>
</gene>
<protein>
    <submittedName>
        <fullName evidence="1">Uncharacterized protein</fullName>
    </submittedName>
</protein>
<organism evidence="1">
    <name type="scientific">uncultured Caudovirales phage</name>
    <dbReference type="NCBI Taxonomy" id="2100421"/>
    <lineage>
        <taxon>Viruses</taxon>
        <taxon>Duplodnaviria</taxon>
        <taxon>Heunggongvirae</taxon>
        <taxon>Uroviricota</taxon>
        <taxon>Caudoviricetes</taxon>
        <taxon>Peduoviridae</taxon>
        <taxon>Maltschvirus</taxon>
        <taxon>Maltschvirus maltsch</taxon>
    </lineage>
</organism>
<dbReference type="EMBL" id="LR796552">
    <property type="protein sequence ID" value="CAB4150588.1"/>
    <property type="molecule type" value="Genomic_DNA"/>
</dbReference>
<reference evidence="1" key="1">
    <citation type="submission" date="2020-04" db="EMBL/GenBank/DDBJ databases">
        <authorList>
            <person name="Chiriac C."/>
            <person name="Salcher M."/>
            <person name="Ghai R."/>
            <person name="Kavagutti S V."/>
        </authorList>
    </citation>
    <scope>NUCLEOTIDE SEQUENCE</scope>
</reference>
<name>A0A6J5LPX4_9CAUD</name>
<evidence type="ECO:0000313" key="1">
    <source>
        <dbReference type="EMBL" id="CAB4136221.1"/>
    </source>
</evidence>
<evidence type="ECO:0000313" key="2">
    <source>
        <dbReference type="EMBL" id="CAB4150588.1"/>
    </source>
</evidence>
<sequence>MKTVPFSAILAESCQLIGLDRNTLNDKSFAAIRDFTNRRLSMIWDREDWPDIQEIQQLWPGTAISNVVASPIPLLTEAGNELLQEDGDSLFFQNEENTIPVVITLDPNYPRVYLRDFSEEAWQKGTIGESNVNIINPFFILNEEGELVSSAAQQYTFTYTVGDPTTDPYITSITVNVPWGTPQWTAISGSTLEFVNNRQPIAVVSGQAIGCWTGDPRKSSRIKAESYVVENMPDLDTNTTVSTEILSQDLFVLRFANFNAKFVLLRSTAPFLFGTRYDQTLAYSAGSQVYYDPSQGSSAYNPPSKNLAVAGNFWNAYSAAAIGILPANPSFSWRMSGIPFRFKGYLVNSVSADFLRSEGRASEADSLEGMAEFAVQQQIDVLIRQQGQIQRMNMVYTY</sequence>
<accession>A0A6J5LPX4</accession>